<evidence type="ECO:0000256" key="2">
    <source>
        <dbReference type="ARBA" id="ARBA00022490"/>
    </source>
</evidence>
<dbReference type="GO" id="GO:0016192">
    <property type="term" value="P:vesicle-mediated transport"/>
    <property type="evidence" value="ECO:0007669"/>
    <property type="project" value="TreeGrafter"/>
</dbReference>
<keyword evidence="9" id="KW-1185">Reference proteome</keyword>
<accession>G7YBV1</accession>
<dbReference type="EMBL" id="DF143045">
    <property type="protein sequence ID" value="GAA50435.1"/>
    <property type="molecule type" value="Genomic_DNA"/>
</dbReference>
<dbReference type="PANTHER" id="PTHR13886:SF4">
    <property type="entry name" value="JNK-INTERACTING PROTEIN 3"/>
    <property type="match status" value="1"/>
</dbReference>
<feature type="domain" description="RH1" evidence="6">
    <location>
        <begin position="85"/>
        <end position="173"/>
    </location>
</feature>
<feature type="compositionally biased region" description="Basic and acidic residues" evidence="5">
    <location>
        <begin position="52"/>
        <end position="62"/>
    </location>
</feature>
<name>G7YBV1_CLOSI</name>
<dbReference type="GO" id="GO:0005737">
    <property type="term" value="C:cytoplasm"/>
    <property type="evidence" value="ECO:0007669"/>
    <property type="project" value="UniProtKB-SubCell"/>
</dbReference>
<dbReference type="GO" id="GO:0030159">
    <property type="term" value="F:signaling receptor complex adaptor activity"/>
    <property type="evidence" value="ECO:0007669"/>
    <property type="project" value="TreeGrafter"/>
</dbReference>
<reference evidence="8" key="1">
    <citation type="journal article" date="2011" name="Genome Biol.">
        <title>The draft genome of the carcinogenic human liver fluke Clonorchis sinensis.</title>
        <authorList>
            <person name="Wang X."/>
            <person name="Chen W."/>
            <person name="Huang Y."/>
            <person name="Sun J."/>
            <person name="Men J."/>
            <person name="Liu H."/>
            <person name="Luo F."/>
            <person name="Guo L."/>
            <person name="Lv X."/>
            <person name="Deng C."/>
            <person name="Zhou C."/>
            <person name="Fan Y."/>
            <person name="Li X."/>
            <person name="Huang L."/>
            <person name="Hu Y."/>
            <person name="Liang C."/>
            <person name="Hu X."/>
            <person name="Xu J."/>
            <person name="Yu X."/>
        </authorList>
    </citation>
    <scope>NUCLEOTIDE SEQUENCE [LARGE SCALE GENOMIC DNA]</scope>
    <source>
        <strain evidence="8">Henan</strain>
    </source>
</reference>
<feature type="coiled-coil region" evidence="4">
    <location>
        <begin position="400"/>
        <end position="481"/>
    </location>
</feature>
<dbReference type="GO" id="GO:0005078">
    <property type="term" value="F:MAP-kinase scaffold activity"/>
    <property type="evidence" value="ECO:0007669"/>
    <property type="project" value="InterPro"/>
</dbReference>
<organism evidence="8 9">
    <name type="scientific">Clonorchis sinensis</name>
    <name type="common">Chinese liver fluke</name>
    <dbReference type="NCBI Taxonomy" id="79923"/>
    <lineage>
        <taxon>Eukaryota</taxon>
        <taxon>Metazoa</taxon>
        <taxon>Spiralia</taxon>
        <taxon>Lophotrochozoa</taxon>
        <taxon>Platyhelminthes</taxon>
        <taxon>Trematoda</taxon>
        <taxon>Digenea</taxon>
        <taxon>Opisthorchiida</taxon>
        <taxon>Opisthorchiata</taxon>
        <taxon>Opisthorchiidae</taxon>
        <taxon>Clonorchis</taxon>
    </lineage>
</organism>
<dbReference type="Pfam" id="PF09744">
    <property type="entry name" value="RH1"/>
    <property type="match status" value="1"/>
</dbReference>
<dbReference type="Pfam" id="PF16471">
    <property type="entry name" value="JIP_LZII"/>
    <property type="match status" value="1"/>
</dbReference>
<sequence>MPTDGVSKCSGATEGGLTSSSTTTSSPVVNEHDCGGLSAPSQSPKTTGAQHATRDSETKVDDESTSSLSDFYLSESHPGQLDLNVDSNRTSPTSGPVMSEYVQRIASVIYSEFEAMIEAYGLPVVERLMPLVIGLLENLDELHKDQTAYHAEVDQLREQCDFLKGELERETHRRKQSELRLLQAEDAFEEDRKAKEEKLEELTTACRQAELRFENTKDQLSRMEAKEAEWKKDGVRLHERINELIRSNLELTNQVKFANRQRPTSGRPSQVRLGSSAAPAMILYDDLVPEPPRFYPLCSTCPFVVATTTSHPESGITFDATSGGFGFDEMPSNEEGACVEDEIPAGMWKEIDTLIKENMELVETKNALNVVKDDLLAKIDSLTFENTSLRESVAHLTQVRSRLQSELACTDQLLNNARSEVDELKEKVTTLTSKKEDSGGAATMHKKRFTRAEMSRVLSERNQYKERLMELQETIRFTETLRAGQKGHPELLIGLSGAGTKLSNASAASGSSTTSQSGRLQSLQNFFAAFSAGHRADSAGDRCGTPTGQTAILQTPVSHSWVTLSHKYTGSPVYGWCQGLNPPGTPTPTRTKTSPDTSFSGVPMPVQCRMVGGLHRRQLEIAAALVVPVSTASPRHSRIWLIGRGPVDVLTTSGSPGTSVGSTRGYVGQVHIFEPNRFSQPVHSFDLDPGFMPTSAMYVQQSSGLQPCPIRTGSVQPGGHDIIRFAWEFVVTDVNSEADHVILASNDGRFLLLRVADDLTSTHPDLDRKDAWITARFQVVDTALVANCMISINQFACLSLSNPNGLSQLVCVNLGETLRNAQQSKLSTHALLSIPGEAKSTGPMVMTREPSTTTTEGRIWLGTAGAGQCHCFAPQILKFTHILTLPTDTPCLHAIEVQSVMDSTSTVVWLAVSGSGTTAHALNGDPLSSPMPKDDANKGMARLLAFDAERQEVLRRIDLTCALSAMIGQSSSKMTPAEYGTYSTVPERDAVSEFSESCLRSVWLCGHEFTSNFRDDLKCRRVSFNQVTGTCYDILQHTLHSPRYEAVFLQVLSDTEGVTDPVDLTICRLLFVTESDKSPTIWFATRSGFVGRLPVDNLHGDPNDLEVLPANSISVSCHGYRRPVCNLITIKGLDRSQTVRDSEYFLWVAWQLGTERVLQLNEAVVPWRLHVCDKAVAFLVVMIRIQTTLLLSQCRQDLMRNINHWGSRPTDVVIKRCDKFVKLNSTLRDEVVYLFYVGTPSRAPMHLPEDWETESRIQISFDCEPTALQPVMQVADKVWLASTVITPTQRVNFWSLLWVTIMFTFVRSSYKHRSKLLVIRPQVARVCLLVVDQMAVDLFAELGNWIANVSSPVEETSFSVKREHFKKSFTESPITDNAGLTIPNGRWVGYTNIVLRQRQDSDDRSRPKAAYTSFYMLKRFENNTIQGFSRSRHTAALTKQLSTRNVCNAQPEHAFSGNQLSEIHEISHGNWNPESGLFDLFRSISEFITNHECFDARTVSCRMYTRICVGALTVSQPTYNHELHTYGSEASVLNMDVMLSMLLLLFLQ</sequence>
<dbReference type="GO" id="GO:0019894">
    <property type="term" value="F:kinesin binding"/>
    <property type="evidence" value="ECO:0007669"/>
    <property type="project" value="TreeGrafter"/>
</dbReference>
<dbReference type="PANTHER" id="PTHR13886">
    <property type="entry name" value="JNK/SAPK-ASSOCIATED PROTEIN"/>
    <property type="match status" value="1"/>
</dbReference>
<evidence type="ECO:0000256" key="5">
    <source>
        <dbReference type="SAM" id="MobiDB-lite"/>
    </source>
</evidence>
<dbReference type="PROSITE" id="PS51777">
    <property type="entry name" value="RH2"/>
    <property type="match status" value="1"/>
</dbReference>
<gene>
    <name evidence="8" type="ORF">CLF_104540</name>
</gene>
<feature type="region of interest" description="Disordered" evidence="5">
    <location>
        <begin position="1"/>
        <end position="94"/>
    </location>
</feature>
<keyword evidence="3 4" id="KW-0175">Coiled coil</keyword>
<feature type="compositionally biased region" description="Polar residues" evidence="5">
    <location>
        <begin position="39"/>
        <end position="50"/>
    </location>
</feature>
<feature type="coiled-coil region" evidence="4">
    <location>
        <begin position="139"/>
        <end position="261"/>
    </location>
</feature>
<dbReference type="InterPro" id="IPR039911">
    <property type="entry name" value="JIP3/JIP4"/>
</dbReference>
<evidence type="ECO:0000256" key="4">
    <source>
        <dbReference type="SAM" id="Coils"/>
    </source>
</evidence>
<feature type="domain" description="RH2" evidence="7">
    <location>
        <begin position="446"/>
        <end position="522"/>
    </location>
</feature>
<comment type="subcellular location">
    <subcellularLocation>
        <location evidence="1">Cytoplasm</location>
    </subcellularLocation>
</comment>
<protein>
    <submittedName>
        <fullName evidence="8">JNK-interacting protein</fullName>
    </submittedName>
</protein>
<dbReference type="Proteomes" id="UP000008909">
    <property type="component" value="Unassembled WGS sequence"/>
</dbReference>
<dbReference type="Gene3D" id="1.20.5.1000">
    <property type="entry name" value="arf6 gtpase in complex with a specific effector, jip4"/>
    <property type="match status" value="1"/>
</dbReference>
<evidence type="ECO:0000259" key="6">
    <source>
        <dbReference type="PROSITE" id="PS51776"/>
    </source>
</evidence>
<evidence type="ECO:0000313" key="9">
    <source>
        <dbReference type="Proteomes" id="UP000008909"/>
    </source>
</evidence>
<reference key="2">
    <citation type="submission" date="2011-10" db="EMBL/GenBank/DDBJ databases">
        <title>The genome and transcriptome sequence of Clonorchis sinensis provide insights into the carcinogenic liver fluke.</title>
        <authorList>
            <person name="Wang X."/>
            <person name="Huang Y."/>
            <person name="Chen W."/>
            <person name="Liu H."/>
            <person name="Guo L."/>
            <person name="Chen Y."/>
            <person name="Luo F."/>
            <person name="Zhou W."/>
            <person name="Sun J."/>
            <person name="Mao Q."/>
            <person name="Liang P."/>
            <person name="Zhou C."/>
            <person name="Tian Y."/>
            <person name="Men J."/>
            <person name="Lv X."/>
            <person name="Huang L."/>
            <person name="Zhou J."/>
            <person name="Hu Y."/>
            <person name="Li R."/>
            <person name="Zhang F."/>
            <person name="Lei H."/>
            <person name="Li X."/>
            <person name="Hu X."/>
            <person name="Liang C."/>
            <person name="Xu J."/>
            <person name="Wu Z."/>
            <person name="Yu X."/>
        </authorList>
    </citation>
    <scope>NUCLEOTIDE SEQUENCE</scope>
    <source>
        <strain>Henan</strain>
    </source>
</reference>
<dbReference type="InterPro" id="IPR034744">
    <property type="entry name" value="RH2"/>
</dbReference>
<evidence type="ECO:0000256" key="3">
    <source>
        <dbReference type="ARBA" id="ARBA00023054"/>
    </source>
</evidence>
<dbReference type="InterPro" id="IPR032486">
    <property type="entry name" value="JIP_LZII"/>
</dbReference>
<evidence type="ECO:0000256" key="1">
    <source>
        <dbReference type="ARBA" id="ARBA00004496"/>
    </source>
</evidence>
<dbReference type="Gene3D" id="1.20.58.1770">
    <property type="match status" value="1"/>
</dbReference>
<evidence type="ECO:0000313" key="8">
    <source>
        <dbReference type="EMBL" id="GAA50435.1"/>
    </source>
</evidence>
<dbReference type="InterPro" id="IPR034743">
    <property type="entry name" value="RH1"/>
</dbReference>
<evidence type="ECO:0000259" key="7">
    <source>
        <dbReference type="PROSITE" id="PS51777"/>
    </source>
</evidence>
<feature type="compositionally biased region" description="Polar residues" evidence="5">
    <location>
        <begin position="85"/>
        <end position="94"/>
    </location>
</feature>
<dbReference type="GO" id="GO:0008432">
    <property type="term" value="F:JUN kinase binding"/>
    <property type="evidence" value="ECO:0007669"/>
    <property type="project" value="TreeGrafter"/>
</dbReference>
<keyword evidence="2" id="KW-0963">Cytoplasm</keyword>
<proteinExistence type="predicted"/>
<dbReference type="PROSITE" id="PS51776">
    <property type="entry name" value="RH1"/>
    <property type="match status" value="1"/>
</dbReference>